<dbReference type="AlphaFoldDB" id="M3EH34"/>
<sequence length="124" mass="14313">MAGLKRIEDFDVFNRAYALSLKIHKISLEMPKFEQLDLANQLRRSSKSICSNFAEGFAKQSFSKREFKKYLIIAIGSANESALWLRYSKDLGYMTEDQYSEWSDECLQIAKILSKLAQIQTVSE</sequence>
<dbReference type="CDD" id="cd16377">
    <property type="entry name" value="23S_rRNA_IVP_like"/>
    <property type="match status" value="1"/>
</dbReference>
<dbReference type="EMBL" id="AHOR02000058">
    <property type="protein sequence ID" value="EMF80368.1"/>
    <property type="molecule type" value="Genomic_DNA"/>
</dbReference>
<evidence type="ECO:0000313" key="2">
    <source>
        <dbReference type="Proteomes" id="UP000011770"/>
    </source>
</evidence>
<dbReference type="Proteomes" id="UP000011770">
    <property type="component" value="Unassembled WGS sequence"/>
</dbReference>
<protein>
    <submittedName>
        <fullName evidence="1">Four helix bundle protein</fullName>
    </submittedName>
</protein>
<dbReference type="Pfam" id="PF05635">
    <property type="entry name" value="23S_rRNA_IVP"/>
    <property type="match status" value="1"/>
</dbReference>
<comment type="caution">
    <text evidence="1">The sequence shown here is derived from an EMBL/GenBank/DDBJ whole genome shotgun (WGS) entry which is preliminary data.</text>
</comment>
<dbReference type="Gene3D" id="1.20.1440.60">
    <property type="entry name" value="23S rRNA-intervening sequence"/>
    <property type="match status" value="1"/>
</dbReference>
<organism evidence="1 2">
    <name type="scientific">Leptospira weilii serovar Topaz str. LT2116</name>
    <dbReference type="NCBI Taxonomy" id="1088540"/>
    <lineage>
        <taxon>Bacteria</taxon>
        <taxon>Pseudomonadati</taxon>
        <taxon>Spirochaetota</taxon>
        <taxon>Spirochaetia</taxon>
        <taxon>Leptospirales</taxon>
        <taxon>Leptospiraceae</taxon>
        <taxon>Leptospira</taxon>
    </lineage>
</organism>
<dbReference type="NCBIfam" id="TIGR02436">
    <property type="entry name" value="four helix bundle protein"/>
    <property type="match status" value="1"/>
</dbReference>
<proteinExistence type="predicted"/>
<accession>M3EH34</accession>
<dbReference type="InterPro" id="IPR012657">
    <property type="entry name" value="23S_rRNA-intervening_sequence"/>
</dbReference>
<dbReference type="PANTHER" id="PTHR38471">
    <property type="entry name" value="FOUR HELIX BUNDLE PROTEIN"/>
    <property type="match status" value="1"/>
</dbReference>
<gene>
    <name evidence="1" type="ORF">LEP1GSC188_1048</name>
</gene>
<dbReference type="SUPFAM" id="SSF158446">
    <property type="entry name" value="IVS-encoded protein-like"/>
    <property type="match status" value="1"/>
</dbReference>
<dbReference type="InterPro" id="IPR036583">
    <property type="entry name" value="23S_rRNA_IVS_sf"/>
</dbReference>
<evidence type="ECO:0000313" key="1">
    <source>
        <dbReference type="EMBL" id="EMF80368.1"/>
    </source>
</evidence>
<reference evidence="1 2" key="1">
    <citation type="submission" date="2013-01" db="EMBL/GenBank/DDBJ databases">
        <authorList>
            <person name="Harkins D.M."/>
            <person name="Durkin A.S."/>
            <person name="Brinkac L.M."/>
            <person name="Haft D.H."/>
            <person name="Selengut J.D."/>
            <person name="Sanka R."/>
            <person name="DePew J."/>
            <person name="Purushe J."/>
            <person name="Tulsiani S.M."/>
            <person name="Graham G.C."/>
            <person name="Burns M.-A."/>
            <person name="Dohnt M.F."/>
            <person name="Smythe L.D."/>
            <person name="McKay D.B."/>
            <person name="Craig S.B."/>
            <person name="Vinetz J.M."/>
            <person name="Sutton G.G."/>
            <person name="Nierman W.C."/>
            <person name="Fouts D.E."/>
        </authorList>
    </citation>
    <scope>NUCLEOTIDE SEQUENCE [LARGE SCALE GENOMIC DNA]</scope>
    <source>
        <strain evidence="1 2">LT2116</strain>
    </source>
</reference>
<dbReference type="PANTHER" id="PTHR38471:SF2">
    <property type="entry name" value="FOUR HELIX BUNDLE PROTEIN"/>
    <property type="match status" value="1"/>
</dbReference>
<name>M3EH34_9LEPT</name>